<accession>A0A2W5Q9V8</accession>
<gene>
    <name evidence="1" type="ORF">DI563_15025</name>
</gene>
<proteinExistence type="predicted"/>
<comment type="caution">
    <text evidence="1">The sequence shown here is derived from an EMBL/GenBank/DDBJ whole genome shotgun (WGS) entry which is preliminary data.</text>
</comment>
<name>A0A2W5Q9V8_VARPD</name>
<dbReference type="EMBL" id="QFPP01000189">
    <property type="protein sequence ID" value="PZQ73389.1"/>
    <property type="molecule type" value="Genomic_DNA"/>
</dbReference>
<sequence>MTSDLPPAPTLIAFLAHRRVARGRRDEVLAALRAREAGAGAVVFDADTGERVELDLRADAGHTPSAEDAPARGVGRPKLGVVAREVTLLPRHWDWLSRQPGGASVALRRLIDEARRTYAERDQVRAAREAAYGVMSVLGSELPGFEEAARSLFAGERARFNSYVSDWPADVADFVRGLAAPAWNAPAPGSDA</sequence>
<dbReference type="Pfam" id="PF09998">
    <property type="entry name" value="DUF2239"/>
    <property type="match status" value="1"/>
</dbReference>
<organism evidence="1 2">
    <name type="scientific">Variovorax paradoxus</name>
    <dbReference type="NCBI Taxonomy" id="34073"/>
    <lineage>
        <taxon>Bacteria</taxon>
        <taxon>Pseudomonadati</taxon>
        <taxon>Pseudomonadota</taxon>
        <taxon>Betaproteobacteria</taxon>
        <taxon>Burkholderiales</taxon>
        <taxon>Comamonadaceae</taxon>
        <taxon>Variovorax</taxon>
    </lineage>
</organism>
<evidence type="ECO:0000313" key="1">
    <source>
        <dbReference type="EMBL" id="PZQ73389.1"/>
    </source>
</evidence>
<protein>
    <submittedName>
        <fullName evidence="1">DUF2239 domain-containing protein</fullName>
    </submittedName>
</protein>
<dbReference type="AlphaFoldDB" id="A0A2W5Q9V8"/>
<dbReference type="InterPro" id="IPR018715">
    <property type="entry name" value="DUF2239"/>
</dbReference>
<dbReference type="Proteomes" id="UP000249135">
    <property type="component" value="Unassembled WGS sequence"/>
</dbReference>
<reference evidence="1 2" key="1">
    <citation type="submission" date="2017-08" db="EMBL/GenBank/DDBJ databases">
        <title>Infants hospitalized years apart are colonized by the same room-sourced microbial strains.</title>
        <authorList>
            <person name="Brooks B."/>
            <person name="Olm M.R."/>
            <person name="Firek B.A."/>
            <person name="Baker R."/>
            <person name="Thomas B.C."/>
            <person name="Morowitz M.J."/>
            <person name="Banfield J.F."/>
        </authorList>
    </citation>
    <scope>NUCLEOTIDE SEQUENCE [LARGE SCALE GENOMIC DNA]</scope>
    <source>
        <strain evidence="1">S2_005_003_R2_41</strain>
    </source>
</reference>
<evidence type="ECO:0000313" key="2">
    <source>
        <dbReference type="Proteomes" id="UP000249135"/>
    </source>
</evidence>